<evidence type="ECO:0000313" key="2">
    <source>
        <dbReference type="Proteomes" id="UP001227317"/>
    </source>
</evidence>
<organism evidence="1 2">
    <name type="scientific">Azospirillum isscasi</name>
    <dbReference type="NCBI Taxonomy" id="3053926"/>
    <lineage>
        <taxon>Bacteria</taxon>
        <taxon>Pseudomonadati</taxon>
        <taxon>Pseudomonadota</taxon>
        <taxon>Alphaproteobacteria</taxon>
        <taxon>Rhodospirillales</taxon>
        <taxon>Azospirillaceae</taxon>
        <taxon>Azospirillum</taxon>
    </lineage>
</organism>
<dbReference type="Proteomes" id="UP001227317">
    <property type="component" value="Unassembled WGS sequence"/>
</dbReference>
<gene>
    <name evidence="1" type="ORF">QSG27_07955</name>
</gene>
<evidence type="ECO:0000313" key="1">
    <source>
        <dbReference type="EMBL" id="MDQ2102619.1"/>
    </source>
</evidence>
<proteinExistence type="predicted"/>
<protein>
    <submittedName>
        <fullName evidence="1">DUF1194 domain-containing protein</fullName>
    </submittedName>
</protein>
<dbReference type="InterPro" id="IPR010607">
    <property type="entry name" value="DUF1194"/>
</dbReference>
<reference evidence="1 2" key="1">
    <citation type="submission" date="2023-06" db="EMBL/GenBank/DDBJ databases">
        <title>Azospirillum isscasensis sp.nov, a bacterium isolated from rhizosphere soil of rice.</title>
        <authorList>
            <person name="Wang H."/>
        </authorList>
    </citation>
    <scope>NUCLEOTIDE SEQUENCE [LARGE SCALE GENOMIC DNA]</scope>
    <source>
        <strain evidence="1 2">C340-1</strain>
    </source>
</reference>
<dbReference type="Gene3D" id="3.40.50.410">
    <property type="entry name" value="von Willebrand factor, type A domain"/>
    <property type="match status" value="1"/>
</dbReference>
<dbReference type="InterPro" id="IPR036465">
    <property type="entry name" value="vWFA_dom_sf"/>
</dbReference>
<name>A0ABU0WG67_9PROT</name>
<sequence>MDGAWRLAGVAVAVLVAGWGDEAALADTPVDLELVLAVDVSGSVDAEEGRLQREGYVAALTDPKIQAAIRGGPYGRIAMTYVEWAGDGFQRVTVPWTLLGDRNSVESFASSIAESPYLTAQWTSISAAIDFSARLFDDNGFEGTRRVIDVSGDGVNNRGRPVQWARDEAVAAGITINGLPILNDRPNPWGGAAPVDLDGYYQDHVIGGPGAFLVPAISFDAFADAILSKLLLEISGLPSAPGTGGRTGLASR</sequence>
<dbReference type="RefSeq" id="WP_306704898.1">
    <property type="nucleotide sequence ID" value="NZ_JAUJFI010000026.1"/>
</dbReference>
<dbReference type="EMBL" id="JAUJFI010000026">
    <property type="protein sequence ID" value="MDQ2102619.1"/>
    <property type="molecule type" value="Genomic_DNA"/>
</dbReference>
<dbReference type="SUPFAM" id="SSF53300">
    <property type="entry name" value="vWA-like"/>
    <property type="match status" value="1"/>
</dbReference>
<accession>A0ABU0WG67</accession>
<keyword evidence="2" id="KW-1185">Reference proteome</keyword>
<comment type="caution">
    <text evidence="1">The sequence shown here is derived from an EMBL/GenBank/DDBJ whole genome shotgun (WGS) entry which is preliminary data.</text>
</comment>
<dbReference type="Pfam" id="PF06707">
    <property type="entry name" value="DUF1194"/>
    <property type="match status" value="1"/>
</dbReference>